<comment type="similarity">
    <text evidence="5">Belongs to the class I-like SAM-binding methyltransferase superfamily. RsmB/NOP family.</text>
</comment>
<dbReference type="SUPFAM" id="SSF53335">
    <property type="entry name" value="S-adenosyl-L-methionine-dependent methyltransferases"/>
    <property type="match status" value="1"/>
</dbReference>
<feature type="binding site" evidence="5">
    <location>
        <position position="294"/>
    </location>
    <ligand>
        <name>S-adenosyl-L-methionine</name>
        <dbReference type="ChEBI" id="CHEBI:59789"/>
    </ligand>
</feature>
<dbReference type="InterPro" id="IPR029063">
    <property type="entry name" value="SAM-dependent_MTases_sf"/>
</dbReference>
<evidence type="ECO:0000256" key="5">
    <source>
        <dbReference type="PROSITE-ProRule" id="PRU01023"/>
    </source>
</evidence>
<dbReference type="GO" id="GO:0032259">
    <property type="term" value="P:methylation"/>
    <property type="evidence" value="ECO:0007669"/>
    <property type="project" value="UniProtKB-KW"/>
</dbReference>
<dbReference type="InterPro" id="IPR001678">
    <property type="entry name" value="MeTrfase_RsmB-F_NOP2_dom"/>
</dbReference>
<dbReference type="GO" id="GO:0008168">
    <property type="term" value="F:methyltransferase activity"/>
    <property type="evidence" value="ECO:0007669"/>
    <property type="project" value="UniProtKB-KW"/>
</dbReference>
<dbReference type="Proteomes" id="UP001059836">
    <property type="component" value="Chromosome"/>
</dbReference>
<evidence type="ECO:0000256" key="3">
    <source>
        <dbReference type="ARBA" id="ARBA00022691"/>
    </source>
</evidence>
<dbReference type="CDD" id="cd02440">
    <property type="entry name" value="AdoMet_MTases"/>
    <property type="match status" value="1"/>
</dbReference>
<protein>
    <submittedName>
        <fullName evidence="7">rRNA small subunit methyltransferase B</fullName>
    </submittedName>
</protein>
<gene>
    <name evidence="7" type="ORF">GII31_11660</name>
</gene>
<evidence type="ECO:0000313" key="8">
    <source>
        <dbReference type="Proteomes" id="UP001059836"/>
    </source>
</evidence>
<evidence type="ECO:0000256" key="2">
    <source>
        <dbReference type="ARBA" id="ARBA00022679"/>
    </source>
</evidence>
<keyword evidence="4 5" id="KW-0694">RNA-binding</keyword>
<dbReference type="EMBL" id="CP045809">
    <property type="protein sequence ID" value="QHN37513.1"/>
    <property type="molecule type" value="Genomic_DNA"/>
</dbReference>
<keyword evidence="3 5" id="KW-0949">S-adenosyl-L-methionine</keyword>
<dbReference type="Pfam" id="PF01189">
    <property type="entry name" value="Methyltr_RsmB-F"/>
    <property type="match status" value="1"/>
</dbReference>
<dbReference type="PANTHER" id="PTHR22807">
    <property type="entry name" value="NOP2 YEAST -RELATED NOL1/NOP2/FMU SUN DOMAIN-CONTAINING"/>
    <property type="match status" value="1"/>
</dbReference>
<feature type="binding site" evidence="5">
    <location>
        <position position="334"/>
    </location>
    <ligand>
        <name>S-adenosyl-L-methionine</name>
        <dbReference type="ChEBI" id="CHEBI:59789"/>
    </ligand>
</feature>
<evidence type="ECO:0000259" key="6">
    <source>
        <dbReference type="PROSITE" id="PS51686"/>
    </source>
</evidence>
<dbReference type="Pfam" id="PF01029">
    <property type="entry name" value="NusB"/>
    <property type="match status" value="1"/>
</dbReference>
<name>A0ABX6IRD4_9ACTN</name>
<keyword evidence="8" id="KW-1185">Reference proteome</keyword>
<dbReference type="PRINTS" id="PR02008">
    <property type="entry name" value="RCMTFAMILY"/>
</dbReference>
<organism evidence="7 8">
    <name type="scientific">Gordonia pseudamarae</name>
    <dbReference type="NCBI Taxonomy" id="2831662"/>
    <lineage>
        <taxon>Bacteria</taxon>
        <taxon>Bacillati</taxon>
        <taxon>Actinomycetota</taxon>
        <taxon>Actinomycetes</taxon>
        <taxon>Mycobacteriales</taxon>
        <taxon>Gordoniaceae</taxon>
        <taxon>Gordonia</taxon>
    </lineage>
</organism>
<dbReference type="PANTHER" id="PTHR22807:SF53">
    <property type="entry name" value="RIBOSOMAL RNA SMALL SUBUNIT METHYLTRANSFERASE B-RELATED"/>
    <property type="match status" value="1"/>
</dbReference>
<keyword evidence="1 5" id="KW-0489">Methyltransferase</keyword>
<evidence type="ECO:0000256" key="4">
    <source>
        <dbReference type="ARBA" id="ARBA00022884"/>
    </source>
</evidence>
<evidence type="ECO:0000256" key="1">
    <source>
        <dbReference type="ARBA" id="ARBA00022603"/>
    </source>
</evidence>
<evidence type="ECO:0000313" key="7">
    <source>
        <dbReference type="EMBL" id="QHN37513.1"/>
    </source>
</evidence>
<feature type="binding site" evidence="5">
    <location>
        <position position="318"/>
    </location>
    <ligand>
        <name>S-adenosyl-L-methionine</name>
        <dbReference type="ChEBI" id="CHEBI:59789"/>
    </ligand>
</feature>
<sequence length="455" mass="48219">MRDKDVDVAREAARDVLRAVREQSAYANLLLPRLLRERRITGRDAAFATELTYGSARAQGLLDAVIASAAGRGIDEIDGDVLDVLRLGAYQLLRTRTSPHAAVSTSVDLVRSESGMGPAGFVNAVLRKISQRDEGLWIDQLAPPMAEDMIGNLAFRYAHPRWIAEVFFAALGGSAGQLQAALAADDERPPVHLVARPGMITAEELALTSGGDVGRFSPYCVYLPGGDPGGIDAVRDGFAGVQDEGSQLVARAVTVADVDQDGGRWLDMCAGPGGKAALMGSIADIDGARIDALEVSGHRAELIRKITGDLPVDVRVADARDSGLEPGYDRILLDAPCSGLGSLRRRPEARWRRTPGDVAELVVLQTELLTEALRLVKPGGVVVYSTCSPHPAETVEVVDAVVAVVPGARQLDARPLVTVGELTGPLLGAGPHVQLWPHLHGTDAMFLAAVTRDGQ</sequence>
<dbReference type="Gene3D" id="3.40.50.150">
    <property type="entry name" value="Vaccinia Virus protein VP39"/>
    <property type="match status" value="1"/>
</dbReference>
<keyword evidence="2 5" id="KW-0808">Transferase</keyword>
<accession>A0ABX6IRD4</accession>
<reference evidence="7" key="1">
    <citation type="journal article" date="2021" name="Nat. Microbiol.">
        <title>Cocultivation of an ultrasmall environmental parasitic bacterium with lytic ability against bacteria associated with wastewater foams.</title>
        <authorList>
            <person name="Batinovic S."/>
            <person name="Rose J.J.A."/>
            <person name="Ratcliffe J."/>
            <person name="Seviour R.J."/>
            <person name="Petrovski S."/>
        </authorList>
    </citation>
    <scope>NUCLEOTIDE SEQUENCE</scope>
    <source>
        <strain evidence="7">CON9</strain>
    </source>
</reference>
<dbReference type="SUPFAM" id="SSF48013">
    <property type="entry name" value="NusB-like"/>
    <property type="match status" value="1"/>
</dbReference>
<feature type="active site" description="Nucleophile" evidence="5">
    <location>
        <position position="387"/>
    </location>
</feature>
<dbReference type="InterPro" id="IPR049560">
    <property type="entry name" value="MeTrfase_RsmB-F_NOP2_cat"/>
</dbReference>
<dbReference type="PROSITE" id="PS51686">
    <property type="entry name" value="SAM_MT_RSMB_NOP"/>
    <property type="match status" value="1"/>
</dbReference>
<dbReference type="InterPro" id="IPR035926">
    <property type="entry name" value="NusB-like_sf"/>
</dbReference>
<dbReference type="InterPro" id="IPR006027">
    <property type="entry name" value="NusB_RsmB_TIM44"/>
</dbReference>
<feature type="binding site" evidence="5">
    <location>
        <begin position="269"/>
        <end position="275"/>
    </location>
    <ligand>
        <name>S-adenosyl-L-methionine</name>
        <dbReference type="ChEBI" id="CHEBI:59789"/>
    </ligand>
</feature>
<dbReference type="Gene3D" id="1.10.940.10">
    <property type="entry name" value="NusB-like"/>
    <property type="match status" value="1"/>
</dbReference>
<proteinExistence type="inferred from homology"/>
<dbReference type="InterPro" id="IPR023267">
    <property type="entry name" value="RCMT"/>
</dbReference>
<feature type="domain" description="SAM-dependent MTase RsmB/NOP-type" evidence="6">
    <location>
        <begin position="167"/>
        <end position="453"/>
    </location>
</feature>